<comment type="subunit">
    <text evidence="7 9">Part of the 50S ribosomal subunit.</text>
</comment>
<gene>
    <name evidence="7" type="primary">rplV</name>
    <name evidence="11" type="ORF">DB30_05317</name>
</gene>
<keyword evidence="3 7" id="KW-0694">RNA-binding</keyword>
<evidence type="ECO:0000256" key="3">
    <source>
        <dbReference type="ARBA" id="ARBA00022884"/>
    </source>
</evidence>
<dbReference type="InterPro" id="IPR036394">
    <property type="entry name" value="Ribosomal_uL22_sf"/>
</dbReference>
<dbReference type="SUPFAM" id="SSF54843">
    <property type="entry name" value="Ribosomal protein L22"/>
    <property type="match status" value="1"/>
</dbReference>
<evidence type="ECO:0000256" key="2">
    <source>
        <dbReference type="ARBA" id="ARBA00022730"/>
    </source>
</evidence>
<evidence type="ECO:0000256" key="7">
    <source>
        <dbReference type="HAMAP-Rule" id="MF_01331"/>
    </source>
</evidence>
<dbReference type="PROSITE" id="PS00464">
    <property type="entry name" value="RIBOSOMAL_L22"/>
    <property type="match status" value="1"/>
</dbReference>
<evidence type="ECO:0000256" key="4">
    <source>
        <dbReference type="ARBA" id="ARBA00022980"/>
    </source>
</evidence>
<dbReference type="InterPro" id="IPR018260">
    <property type="entry name" value="Ribosomal_uL22_CS"/>
</dbReference>
<dbReference type="HAMAP" id="MF_01331_B">
    <property type="entry name" value="Ribosomal_uL22_B"/>
    <property type="match status" value="1"/>
</dbReference>
<dbReference type="GO" id="GO:0006412">
    <property type="term" value="P:translation"/>
    <property type="evidence" value="ECO:0007669"/>
    <property type="project" value="UniProtKB-UniRule"/>
</dbReference>
<dbReference type="GO" id="GO:0003735">
    <property type="term" value="F:structural constituent of ribosome"/>
    <property type="evidence" value="ECO:0007669"/>
    <property type="project" value="InterPro"/>
</dbReference>
<comment type="caution">
    <text evidence="11">The sequence shown here is derived from an EMBL/GenBank/DDBJ whole genome shotgun (WGS) entry which is preliminary data.</text>
</comment>
<dbReference type="InterPro" id="IPR047867">
    <property type="entry name" value="Ribosomal_uL22_bac/org-type"/>
</dbReference>
<dbReference type="PANTHER" id="PTHR13501">
    <property type="entry name" value="CHLOROPLAST 50S RIBOSOMAL PROTEIN L22-RELATED"/>
    <property type="match status" value="1"/>
</dbReference>
<dbReference type="EMBL" id="JMCC02000048">
    <property type="protein sequence ID" value="KIG15747.1"/>
    <property type="molecule type" value="Genomic_DNA"/>
</dbReference>
<reference evidence="11 12" key="1">
    <citation type="submission" date="2014-12" db="EMBL/GenBank/DDBJ databases">
        <title>Genome assembly of Enhygromyxa salina DSM 15201.</title>
        <authorList>
            <person name="Sharma G."/>
            <person name="Subramanian S."/>
        </authorList>
    </citation>
    <scope>NUCLEOTIDE SEQUENCE [LARGE SCALE GENOMIC DNA]</scope>
    <source>
        <strain evidence="11 12">DSM 15201</strain>
    </source>
</reference>
<evidence type="ECO:0000256" key="6">
    <source>
        <dbReference type="ARBA" id="ARBA00035207"/>
    </source>
</evidence>
<keyword evidence="2 7" id="KW-0699">rRNA-binding</keyword>
<organism evidence="11 12">
    <name type="scientific">Enhygromyxa salina</name>
    <dbReference type="NCBI Taxonomy" id="215803"/>
    <lineage>
        <taxon>Bacteria</taxon>
        <taxon>Pseudomonadati</taxon>
        <taxon>Myxococcota</taxon>
        <taxon>Polyangia</taxon>
        <taxon>Nannocystales</taxon>
        <taxon>Nannocystaceae</taxon>
        <taxon>Enhygromyxa</taxon>
    </lineage>
</organism>
<evidence type="ECO:0000256" key="5">
    <source>
        <dbReference type="ARBA" id="ARBA00023274"/>
    </source>
</evidence>
<dbReference type="Proteomes" id="UP000031599">
    <property type="component" value="Unassembled WGS sequence"/>
</dbReference>
<sequence length="112" mass="12275">MAVARLRHIRLAPRKARIIANLVRGKDVTSAINALRFMNKAGAQQFFKLIVSAVANAEDQGEADVDTLVISKVTVDQASTLKRWRPRAQGRGTRVEKKSSHITLEVTAVKAA</sequence>
<dbReference type="PANTHER" id="PTHR13501:SF8">
    <property type="entry name" value="LARGE RIBOSOMAL SUBUNIT PROTEIN UL22M"/>
    <property type="match status" value="1"/>
</dbReference>
<dbReference type="GO" id="GO:0019843">
    <property type="term" value="F:rRNA binding"/>
    <property type="evidence" value="ECO:0007669"/>
    <property type="project" value="UniProtKB-UniRule"/>
</dbReference>
<dbReference type="InterPro" id="IPR005727">
    <property type="entry name" value="Ribosomal_uL22_bac/chlpt-type"/>
</dbReference>
<evidence type="ECO:0000313" key="12">
    <source>
        <dbReference type="Proteomes" id="UP000031599"/>
    </source>
</evidence>
<comment type="function">
    <text evidence="7 10">This protein binds specifically to 23S rRNA; its binding is stimulated by other ribosomal proteins, e.g., L4, L17, and L20. It is important during the early stages of 50S assembly. It makes multiple contacts with different domains of the 23S rRNA in the assembled 50S subunit and ribosome.</text>
</comment>
<proteinExistence type="inferred from homology"/>
<dbReference type="GO" id="GO:0022625">
    <property type="term" value="C:cytosolic large ribosomal subunit"/>
    <property type="evidence" value="ECO:0007669"/>
    <property type="project" value="TreeGrafter"/>
</dbReference>
<dbReference type="CDD" id="cd00336">
    <property type="entry name" value="Ribosomal_L22"/>
    <property type="match status" value="1"/>
</dbReference>
<accession>A0A0C2D6V9</accession>
<protein>
    <recommendedName>
        <fullName evidence="6 7">Large ribosomal subunit protein uL22</fullName>
    </recommendedName>
</protein>
<dbReference type="Pfam" id="PF00237">
    <property type="entry name" value="Ribosomal_L22"/>
    <property type="match status" value="1"/>
</dbReference>
<evidence type="ECO:0000256" key="9">
    <source>
        <dbReference type="RuleBase" id="RU004006"/>
    </source>
</evidence>
<comment type="similarity">
    <text evidence="1 7 8">Belongs to the universal ribosomal protein uL22 family.</text>
</comment>
<name>A0A0C2D6V9_9BACT</name>
<keyword evidence="5 7" id="KW-0687">Ribonucleoprotein</keyword>
<dbReference type="AlphaFoldDB" id="A0A0C2D6V9"/>
<dbReference type="NCBIfam" id="TIGR01044">
    <property type="entry name" value="rplV_bact"/>
    <property type="match status" value="1"/>
</dbReference>
<evidence type="ECO:0000256" key="1">
    <source>
        <dbReference type="ARBA" id="ARBA00009451"/>
    </source>
</evidence>
<evidence type="ECO:0000313" key="11">
    <source>
        <dbReference type="EMBL" id="KIG15747.1"/>
    </source>
</evidence>
<evidence type="ECO:0000256" key="10">
    <source>
        <dbReference type="RuleBase" id="RU004008"/>
    </source>
</evidence>
<evidence type="ECO:0000256" key="8">
    <source>
        <dbReference type="RuleBase" id="RU004005"/>
    </source>
</evidence>
<comment type="function">
    <text evidence="7">The globular domain of the protein is located near the polypeptide exit tunnel on the outside of the subunit, while an extended beta-hairpin is found that lines the wall of the exit tunnel in the center of the 70S ribosome.</text>
</comment>
<dbReference type="RefSeq" id="WP_052551080.1">
    <property type="nucleotide sequence ID" value="NZ_JMCC02000048.1"/>
</dbReference>
<dbReference type="Gene3D" id="3.90.470.10">
    <property type="entry name" value="Ribosomal protein L22/L17"/>
    <property type="match status" value="1"/>
</dbReference>
<keyword evidence="4 7" id="KW-0689">Ribosomal protein</keyword>
<dbReference type="InterPro" id="IPR001063">
    <property type="entry name" value="Ribosomal_uL22"/>
</dbReference>